<dbReference type="EMBL" id="MLJW01003672">
    <property type="protein sequence ID" value="OIQ71558.1"/>
    <property type="molecule type" value="Genomic_DNA"/>
</dbReference>
<gene>
    <name evidence="1" type="ORF">GALL_468220</name>
</gene>
<sequence>MQGVHIGVFQGFQRLVQIGANIGLEVTNARPVRLGRNKERVFVRVGELRGNDGIRHAFGLEVFRKLLALLVKQVAQTLEKQHAKYVFFVLRGVHVAAQIVTSTEQQAGKLAKSKLGH</sequence>
<reference evidence="1" key="1">
    <citation type="submission" date="2016-10" db="EMBL/GenBank/DDBJ databases">
        <title>Sequence of Gallionella enrichment culture.</title>
        <authorList>
            <person name="Poehlein A."/>
            <person name="Muehling M."/>
            <person name="Daniel R."/>
        </authorList>
    </citation>
    <scope>NUCLEOTIDE SEQUENCE</scope>
</reference>
<evidence type="ECO:0000313" key="1">
    <source>
        <dbReference type="EMBL" id="OIQ71558.1"/>
    </source>
</evidence>
<dbReference type="AlphaFoldDB" id="A0A1J5PJ66"/>
<protein>
    <submittedName>
        <fullName evidence="1">Uncharacterized protein</fullName>
    </submittedName>
</protein>
<comment type="caution">
    <text evidence="1">The sequence shown here is derived from an EMBL/GenBank/DDBJ whole genome shotgun (WGS) entry which is preliminary data.</text>
</comment>
<proteinExistence type="predicted"/>
<accession>A0A1J5PJ66</accession>
<name>A0A1J5PJ66_9ZZZZ</name>
<organism evidence="1">
    <name type="scientific">mine drainage metagenome</name>
    <dbReference type="NCBI Taxonomy" id="410659"/>
    <lineage>
        <taxon>unclassified sequences</taxon>
        <taxon>metagenomes</taxon>
        <taxon>ecological metagenomes</taxon>
    </lineage>
</organism>